<feature type="domain" description="AB hydrolase-1" evidence="5">
    <location>
        <begin position="108"/>
        <end position="280"/>
    </location>
</feature>
<evidence type="ECO:0000313" key="8">
    <source>
        <dbReference type="Proteomes" id="UP000292685"/>
    </source>
</evidence>
<dbReference type="PANTHER" id="PTHR43248">
    <property type="entry name" value="2-SUCCINYL-6-HYDROXY-2,4-CYCLOHEXADIENE-1-CARBOXYLATE SYNTHASE"/>
    <property type="match status" value="1"/>
</dbReference>
<sequence length="506" mass="53967">MSTGSTPPRRTVLRPRGAFIRAVAAIAALALTTSCTPPAPGADETYAAPVPDALEDYYEQSTQWEPCEGESGLECAEIEVPLDYDAPDEERISIAVIRQKALMPRGSLFVNPGGPGASGVDLVKNSGSTTFSSSLREKFHLVGFDPRGVGRSAPVECRSDAQLDASRAGDSLSIGQLGALCAEANARVLPHLDTGSAARDLDILRAAVGDKRLNYLGFSYGTKLGAAYSDRFGENVGRMVLDGAMNPMLGIDQVTTGQAQRFEQAVREWVDWCDDIRDCPVDGGGEAGLAELEKIMDRLGQDPMTTADGRRFDDHELANALLLPMYDDGWWDSMVAGLMDLEEGDPEALMSMADARSGRLDDGTYADNSWDAFTAINCLDYPEPALSGAELDRTLDDISPTIGWYLGGSLSCADWPADPVGKLGPAEPLNENSEALVVGTTGDPATPYEWSQALADQLAGEDRSNVHLLTYDGAGHTAYGRSNDCVTRVVDGFLLDGEAPEPAKVC</sequence>
<dbReference type="InterPro" id="IPR051601">
    <property type="entry name" value="Serine_prot/Carboxylest_S33"/>
</dbReference>
<dbReference type="Proteomes" id="UP000292685">
    <property type="component" value="Unassembled WGS sequence"/>
</dbReference>
<feature type="chain" id="PRO_5039531780" evidence="4">
    <location>
        <begin position="31"/>
        <end position="506"/>
    </location>
</feature>
<dbReference type="Gene3D" id="3.40.50.1820">
    <property type="entry name" value="alpha/beta hydrolase"/>
    <property type="match status" value="1"/>
</dbReference>
<accession>A0A4Q8AAM9</accession>
<feature type="domain" description="Peptidase S33 tripeptidyl aminopeptidase-like C-terminal" evidence="6">
    <location>
        <begin position="409"/>
        <end position="506"/>
    </location>
</feature>
<dbReference type="InterPro" id="IPR000073">
    <property type="entry name" value="AB_hydrolase_1"/>
</dbReference>
<dbReference type="InterPro" id="IPR013595">
    <property type="entry name" value="Pept_S33_TAP-like_C"/>
</dbReference>
<dbReference type="AlphaFoldDB" id="A0A4Q8AAM9"/>
<dbReference type="GO" id="GO:0016787">
    <property type="term" value="F:hydrolase activity"/>
    <property type="evidence" value="ECO:0007669"/>
    <property type="project" value="UniProtKB-KW"/>
</dbReference>
<proteinExistence type="inferred from homology"/>
<dbReference type="RefSeq" id="WP_130448575.1">
    <property type="nucleotide sequence ID" value="NZ_SHLA01000001.1"/>
</dbReference>
<dbReference type="Pfam" id="PF08386">
    <property type="entry name" value="Abhydrolase_4"/>
    <property type="match status" value="1"/>
</dbReference>
<evidence type="ECO:0000256" key="1">
    <source>
        <dbReference type="ARBA" id="ARBA00010088"/>
    </source>
</evidence>
<dbReference type="PANTHER" id="PTHR43248:SF29">
    <property type="entry name" value="TRIPEPTIDYL AMINOPEPTIDASE"/>
    <property type="match status" value="1"/>
</dbReference>
<comment type="caution">
    <text evidence="7">The sequence shown here is derived from an EMBL/GenBank/DDBJ whole genome shotgun (WGS) entry which is preliminary data.</text>
</comment>
<organism evidence="7 8">
    <name type="scientific">Zhihengliuella halotolerans</name>
    <dbReference type="NCBI Taxonomy" id="370736"/>
    <lineage>
        <taxon>Bacteria</taxon>
        <taxon>Bacillati</taxon>
        <taxon>Actinomycetota</taxon>
        <taxon>Actinomycetes</taxon>
        <taxon>Micrococcales</taxon>
        <taxon>Micrococcaceae</taxon>
        <taxon>Zhihengliuella</taxon>
    </lineage>
</organism>
<dbReference type="InterPro" id="IPR029058">
    <property type="entry name" value="AB_hydrolase_fold"/>
</dbReference>
<evidence type="ECO:0000313" key="7">
    <source>
        <dbReference type="EMBL" id="RZU60549.1"/>
    </source>
</evidence>
<keyword evidence="8" id="KW-1185">Reference proteome</keyword>
<reference evidence="7 8" key="1">
    <citation type="submission" date="2019-02" db="EMBL/GenBank/DDBJ databases">
        <title>Sequencing the genomes of 1000 actinobacteria strains.</title>
        <authorList>
            <person name="Klenk H.-P."/>
        </authorList>
    </citation>
    <scope>NUCLEOTIDE SEQUENCE [LARGE SCALE GENOMIC DNA]</scope>
    <source>
        <strain evidence="7 8">DSM 17364</strain>
    </source>
</reference>
<comment type="similarity">
    <text evidence="1">Belongs to the peptidase S33 family.</text>
</comment>
<dbReference type="EMBL" id="SHLA01000001">
    <property type="protein sequence ID" value="RZU60549.1"/>
    <property type="molecule type" value="Genomic_DNA"/>
</dbReference>
<gene>
    <name evidence="7" type="ORF">EV380_0085</name>
</gene>
<dbReference type="SUPFAM" id="SSF53474">
    <property type="entry name" value="alpha/beta-Hydrolases"/>
    <property type="match status" value="1"/>
</dbReference>
<feature type="signal peptide" evidence="4">
    <location>
        <begin position="1"/>
        <end position="30"/>
    </location>
</feature>
<dbReference type="OrthoDB" id="3252468at2"/>
<evidence type="ECO:0000256" key="2">
    <source>
        <dbReference type="ARBA" id="ARBA00022729"/>
    </source>
</evidence>
<evidence type="ECO:0000256" key="4">
    <source>
        <dbReference type="SAM" id="SignalP"/>
    </source>
</evidence>
<evidence type="ECO:0000259" key="5">
    <source>
        <dbReference type="Pfam" id="PF00561"/>
    </source>
</evidence>
<keyword evidence="3 7" id="KW-0378">Hydrolase</keyword>
<name>A0A4Q8AAM9_9MICC</name>
<protein>
    <submittedName>
        <fullName evidence="7">Alpha/beta hydrolase family protein</fullName>
    </submittedName>
</protein>
<evidence type="ECO:0000256" key="3">
    <source>
        <dbReference type="ARBA" id="ARBA00022801"/>
    </source>
</evidence>
<keyword evidence="2 4" id="KW-0732">Signal</keyword>
<dbReference type="Pfam" id="PF00561">
    <property type="entry name" value="Abhydrolase_1"/>
    <property type="match status" value="1"/>
</dbReference>
<evidence type="ECO:0000259" key="6">
    <source>
        <dbReference type="Pfam" id="PF08386"/>
    </source>
</evidence>